<proteinExistence type="predicted"/>
<sequence>MSDDINRILQGYSYLTTLNTANPPARLVFVNSPPDPSAIFFSVAISQSGDKFSLLDAPMEIAQTLGNNLRSAFPHKIASDRAKEDGIYVIELKRGVSGSEVDRSVFAAYVLRFFNMIGFKLDGSLPMGKAGPLGFGSRKELWIFRGSQRRPPSAHGQREH</sequence>
<dbReference type="OrthoDB" id="3255427at2759"/>
<name>A0A2R6S5R8_9APHY</name>
<protein>
    <submittedName>
        <fullName evidence="1">Uncharacterized protein</fullName>
    </submittedName>
</protein>
<dbReference type="EMBL" id="MLYV02000033">
    <property type="protein sequence ID" value="PSS37640.1"/>
    <property type="molecule type" value="Genomic_DNA"/>
</dbReference>
<gene>
    <name evidence="1" type="ORF">PHLCEN_2v464</name>
</gene>
<dbReference type="AlphaFoldDB" id="A0A2R6S5R8"/>
<accession>A0A2R6S5R8</accession>
<evidence type="ECO:0000313" key="1">
    <source>
        <dbReference type="EMBL" id="PSS37640.1"/>
    </source>
</evidence>
<keyword evidence="2" id="KW-1185">Reference proteome</keyword>
<dbReference type="STRING" id="98765.A0A2R6S5R8"/>
<dbReference type="Proteomes" id="UP000186601">
    <property type="component" value="Unassembled WGS sequence"/>
</dbReference>
<organism evidence="1 2">
    <name type="scientific">Hermanssonia centrifuga</name>
    <dbReference type="NCBI Taxonomy" id="98765"/>
    <lineage>
        <taxon>Eukaryota</taxon>
        <taxon>Fungi</taxon>
        <taxon>Dikarya</taxon>
        <taxon>Basidiomycota</taxon>
        <taxon>Agaricomycotina</taxon>
        <taxon>Agaricomycetes</taxon>
        <taxon>Polyporales</taxon>
        <taxon>Meruliaceae</taxon>
        <taxon>Hermanssonia</taxon>
    </lineage>
</organism>
<reference evidence="1 2" key="1">
    <citation type="submission" date="2018-02" db="EMBL/GenBank/DDBJ databases">
        <title>Genome sequence of the basidiomycete white-rot fungus Phlebia centrifuga.</title>
        <authorList>
            <person name="Granchi Z."/>
            <person name="Peng M."/>
            <person name="de Vries R.P."/>
            <person name="Hilden K."/>
            <person name="Makela M.R."/>
            <person name="Grigoriev I."/>
            <person name="Riley R."/>
        </authorList>
    </citation>
    <scope>NUCLEOTIDE SEQUENCE [LARGE SCALE GENOMIC DNA]</scope>
    <source>
        <strain evidence="1 2">FBCC195</strain>
    </source>
</reference>
<comment type="caution">
    <text evidence="1">The sequence shown here is derived from an EMBL/GenBank/DDBJ whole genome shotgun (WGS) entry which is preliminary data.</text>
</comment>
<evidence type="ECO:0000313" key="2">
    <source>
        <dbReference type="Proteomes" id="UP000186601"/>
    </source>
</evidence>